<comment type="caution">
    <text evidence="2">The sequence shown here is derived from an EMBL/GenBank/DDBJ whole genome shotgun (WGS) entry which is preliminary data.</text>
</comment>
<dbReference type="Proteomes" id="UP000693672">
    <property type="component" value="Unassembled WGS sequence"/>
</dbReference>
<reference evidence="2" key="1">
    <citation type="submission" date="2021-06" db="EMBL/GenBank/DDBJ databases">
        <authorList>
            <person name="Criscuolo A."/>
        </authorList>
    </citation>
    <scope>NUCLEOTIDE SEQUENCE</scope>
    <source>
        <strain evidence="2">CIP111600</strain>
    </source>
</reference>
<keyword evidence="1" id="KW-0812">Transmembrane</keyword>
<feature type="transmembrane region" description="Helical" evidence="1">
    <location>
        <begin position="65"/>
        <end position="83"/>
    </location>
</feature>
<dbReference type="EMBL" id="CAJVAS010000001">
    <property type="protein sequence ID" value="CAG7597523.1"/>
    <property type="molecule type" value="Genomic_DNA"/>
</dbReference>
<feature type="transmembrane region" description="Helical" evidence="1">
    <location>
        <begin position="24"/>
        <end position="45"/>
    </location>
</feature>
<accession>A0A916JSJ9</accession>
<proteinExistence type="predicted"/>
<sequence>MNSLYALAFAFAGYKWGDWKNWKAYYSTILFWIVIDLVHSVLTYHYTLWEFHTSFDKALLPNHTFISFTLDFISFPATVLIYLGHYPSGLRKQALYIFSWALFFTLIELLTLHTWKGISHHHGWNIWWSVAINLLTFPMLRLHYKHPLWAWLLSLCATALFWNVFDVPLGTMK</sequence>
<evidence type="ECO:0000313" key="3">
    <source>
        <dbReference type="Proteomes" id="UP000693672"/>
    </source>
</evidence>
<organism evidence="2 3">
    <name type="scientific">Paenibacillus solanacearum</name>
    <dbReference type="NCBI Taxonomy" id="2048548"/>
    <lineage>
        <taxon>Bacteria</taxon>
        <taxon>Bacillati</taxon>
        <taxon>Bacillota</taxon>
        <taxon>Bacilli</taxon>
        <taxon>Bacillales</taxon>
        <taxon>Paenibacillaceae</taxon>
        <taxon>Paenibacillus</taxon>
    </lineage>
</organism>
<feature type="transmembrane region" description="Helical" evidence="1">
    <location>
        <begin position="148"/>
        <end position="165"/>
    </location>
</feature>
<dbReference type="NCBIfam" id="NF041644">
    <property type="entry name" value="CBO0543_fam"/>
    <property type="match status" value="1"/>
</dbReference>
<evidence type="ECO:0000256" key="1">
    <source>
        <dbReference type="SAM" id="Phobius"/>
    </source>
</evidence>
<protein>
    <submittedName>
        <fullName evidence="2">Uncharacterized protein</fullName>
    </submittedName>
</protein>
<dbReference type="InterPro" id="IPR048147">
    <property type="entry name" value="CBO0543-like"/>
</dbReference>
<keyword evidence="3" id="KW-1185">Reference proteome</keyword>
<keyword evidence="1" id="KW-1133">Transmembrane helix</keyword>
<keyword evidence="1" id="KW-0472">Membrane</keyword>
<name>A0A916JSJ9_9BACL</name>
<dbReference type="AlphaFoldDB" id="A0A916JSJ9"/>
<dbReference type="RefSeq" id="WP_218089985.1">
    <property type="nucleotide sequence ID" value="NZ_CAJVAS010000001.1"/>
</dbReference>
<evidence type="ECO:0000313" key="2">
    <source>
        <dbReference type="EMBL" id="CAG7597523.1"/>
    </source>
</evidence>
<gene>
    <name evidence="2" type="ORF">PAESOLCIP111_00153</name>
</gene>
<feature type="transmembrane region" description="Helical" evidence="1">
    <location>
        <begin position="95"/>
        <end position="112"/>
    </location>
</feature>